<organism evidence="2 3">
    <name type="scientific">Nonomuraea rosea</name>
    <dbReference type="NCBI Taxonomy" id="638574"/>
    <lineage>
        <taxon>Bacteria</taxon>
        <taxon>Bacillati</taxon>
        <taxon>Actinomycetota</taxon>
        <taxon>Actinomycetes</taxon>
        <taxon>Streptosporangiales</taxon>
        <taxon>Streptosporangiaceae</taxon>
        <taxon>Nonomuraea</taxon>
    </lineage>
</organism>
<dbReference type="EMBL" id="BAABDQ010000001">
    <property type="protein sequence ID" value="GAA3529889.1"/>
    <property type="molecule type" value="Genomic_DNA"/>
</dbReference>
<evidence type="ECO:0000313" key="2">
    <source>
        <dbReference type="EMBL" id="GAA3529889.1"/>
    </source>
</evidence>
<sequence length="157" mass="17028">MLFNRRRASSIARHLLAAILATTTISACTAFIHETLEVDSAAVDNARKIGAVVLHTKSEYTYKNSTQIDEILVMDVGASDSEEAAVEARARLLRQGWAELGAGLVESRKWRHIIVSFDSLDGLEAYGATLKAEIEGAVRAASMEADKLVIVDLAPME</sequence>
<comment type="caution">
    <text evidence="2">The sequence shown here is derived from an EMBL/GenBank/DDBJ whole genome shotgun (WGS) entry which is preliminary data.</text>
</comment>
<keyword evidence="3" id="KW-1185">Reference proteome</keyword>
<accession>A0ABP6VAC1</accession>
<gene>
    <name evidence="2" type="ORF">GCM10022419_006050</name>
</gene>
<reference evidence="3" key="1">
    <citation type="journal article" date="2019" name="Int. J. Syst. Evol. Microbiol.">
        <title>The Global Catalogue of Microorganisms (GCM) 10K type strain sequencing project: providing services to taxonomists for standard genome sequencing and annotation.</title>
        <authorList>
            <consortium name="The Broad Institute Genomics Platform"/>
            <consortium name="The Broad Institute Genome Sequencing Center for Infectious Disease"/>
            <person name="Wu L."/>
            <person name="Ma J."/>
        </authorList>
    </citation>
    <scope>NUCLEOTIDE SEQUENCE [LARGE SCALE GENOMIC DNA]</scope>
    <source>
        <strain evidence="3">JCM 17326</strain>
    </source>
</reference>
<dbReference type="PROSITE" id="PS51257">
    <property type="entry name" value="PROKAR_LIPOPROTEIN"/>
    <property type="match status" value="1"/>
</dbReference>
<dbReference type="Proteomes" id="UP001500630">
    <property type="component" value="Unassembled WGS sequence"/>
</dbReference>
<feature type="chain" id="PRO_5045706954" description="DUF541 domain-containing protein" evidence="1">
    <location>
        <begin position="28"/>
        <end position="157"/>
    </location>
</feature>
<evidence type="ECO:0000256" key="1">
    <source>
        <dbReference type="SAM" id="SignalP"/>
    </source>
</evidence>
<dbReference type="RefSeq" id="WP_345558335.1">
    <property type="nucleotide sequence ID" value="NZ_BAABDQ010000001.1"/>
</dbReference>
<evidence type="ECO:0000313" key="3">
    <source>
        <dbReference type="Proteomes" id="UP001500630"/>
    </source>
</evidence>
<keyword evidence="1" id="KW-0732">Signal</keyword>
<feature type="signal peptide" evidence="1">
    <location>
        <begin position="1"/>
        <end position="27"/>
    </location>
</feature>
<protein>
    <recommendedName>
        <fullName evidence="4">DUF541 domain-containing protein</fullName>
    </recommendedName>
</protein>
<evidence type="ECO:0008006" key="4">
    <source>
        <dbReference type="Google" id="ProtNLM"/>
    </source>
</evidence>
<proteinExistence type="predicted"/>
<name>A0ABP6VAC1_9ACTN</name>